<dbReference type="Pfam" id="PF24336">
    <property type="entry name" value="DUF7504"/>
    <property type="match status" value="1"/>
</dbReference>
<reference evidence="1 2" key="1">
    <citation type="journal article" date="2014" name="Int. J. Syst. Evol. Microbiol.">
        <title>Complete genome sequence of Corynebacterium casei LMG S-19264T (=DSM 44701T), isolated from a smear-ripened cheese.</title>
        <authorList>
            <consortium name="US DOE Joint Genome Institute (JGI-PGF)"/>
            <person name="Walter F."/>
            <person name="Albersmeier A."/>
            <person name="Kalinowski J."/>
            <person name="Ruckert C."/>
        </authorList>
    </citation>
    <scope>NUCLEOTIDE SEQUENCE [LARGE SCALE GENOMIC DNA]</scope>
    <source>
        <strain evidence="1 2">CGMCC 4.7215</strain>
    </source>
</reference>
<dbReference type="Proteomes" id="UP001596414">
    <property type="component" value="Unassembled WGS sequence"/>
</dbReference>
<dbReference type="AlphaFoldDB" id="A0ABD5XBH1"/>
<dbReference type="RefSeq" id="WP_267636604.1">
    <property type="nucleotide sequence ID" value="NZ_JAODIY010000005.1"/>
</dbReference>
<organism evidence="1 2">
    <name type="scientific">Halovenus rubra</name>
    <dbReference type="NCBI Taxonomy" id="869890"/>
    <lineage>
        <taxon>Archaea</taxon>
        <taxon>Methanobacteriati</taxon>
        <taxon>Methanobacteriota</taxon>
        <taxon>Stenosarchaea group</taxon>
        <taxon>Halobacteria</taxon>
        <taxon>Halobacteriales</taxon>
        <taxon>Haloarculaceae</taxon>
        <taxon>Halovenus</taxon>
    </lineage>
</organism>
<comment type="caution">
    <text evidence="1">The sequence shown here is derived from an EMBL/GenBank/DDBJ whole genome shotgun (WGS) entry which is preliminary data.</text>
</comment>
<name>A0ABD5XBH1_9EURY</name>
<sequence length="204" mass="22488">MAERAGRDNNIDLSELDNASNVLLLVPSLGNQGREASLTLLTRTPPGETNVLSVTYTDTAQEWVDFWDDFVNTEPIRGGVVDIGQQDGGVDDPVWAVKTVENPSDLTGIGIELSELLQTMARAAPDSEEIAFSFDSITSLLQYADLQRAFRFLHVVTGRVKTVDGTGYYRIDPDAHDRQTLATLKGLFDAVVDVDEDDNWEIQQ</sequence>
<evidence type="ECO:0000313" key="2">
    <source>
        <dbReference type="Proteomes" id="UP001596414"/>
    </source>
</evidence>
<dbReference type="InterPro" id="IPR055927">
    <property type="entry name" value="DUF7504"/>
</dbReference>
<protein>
    <recommendedName>
        <fullName evidence="3">Transcriptional regulator</fullName>
    </recommendedName>
</protein>
<proteinExistence type="predicted"/>
<gene>
    <name evidence="1" type="ORF">ACFQJ7_14735</name>
</gene>
<evidence type="ECO:0008006" key="3">
    <source>
        <dbReference type="Google" id="ProtNLM"/>
    </source>
</evidence>
<accession>A0ABD5XBH1</accession>
<evidence type="ECO:0000313" key="1">
    <source>
        <dbReference type="EMBL" id="MFC7127258.1"/>
    </source>
</evidence>
<dbReference type="EMBL" id="JBHSZQ010000049">
    <property type="protein sequence ID" value="MFC7127258.1"/>
    <property type="molecule type" value="Genomic_DNA"/>
</dbReference>